<evidence type="ECO:0000313" key="2">
    <source>
        <dbReference type="Proteomes" id="UP001234989"/>
    </source>
</evidence>
<dbReference type="Proteomes" id="UP001234989">
    <property type="component" value="Chromosome 1"/>
</dbReference>
<dbReference type="AlphaFoldDB" id="A0AAF0T9Z8"/>
<protein>
    <submittedName>
        <fullName evidence="1">Uncharacterized protein</fullName>
    </submittedName>
</protein>
<dbReference type="EMBL" id="CP133612">
    <property type="protein sequence ID" value="WMV10404.1"/>
    <property type="molecule type" value="Genomic_DNA"/>
</dbReference>
<name>A0AAF0T9Z8_SOLVR</name>
<gene>
    <name evidence="1" type="ORF">MTR67_003789</name>
</gene>
<organism evidence="1 2">
    <name type="scientific">Solanum verrucosum</name>
    <dbReference type="NCBI Taxonomy" id="315347"/>
    <lineage>
        <taxon>Eukaryota</taxon>
        <taxon>Viridiplantae</taxon>
        <taxon>Streptophyta</taxon>
        <taxon>Embryophyta</taxon>
        <taxon>Tracheophyta</taxon>
        <taxon>Spermatophyta</taxon>
        <taxon>Magnoliopsida</taxon>
        <taxon>eudicotyledons</taxon>
        <taxon>Gunneridae</taxon>
        <taxon>Pentapetalae</taxon>
        <taxon>asterids</taxon>
        <taxon>lamiids</taxon>
        <taxon>Solanales</taxon>
        <taxon>Solanaceae</taxon>
        <taxon>Solanoideae</taxon>
        <taxon>Solaneae</taxon>
        <taxon>Solanum</taxon>
    </lineage>
</organism>
<sequence>MLPSTKRAGDKSFEVTEDISGAEIWFDLVERKRNFMHSSLATKRNKAISVVVVQGERRSVIGPELSLNKGWGDIAAKVEKFMLKAYQSGVNVCRWSMKVGRMTKKTAVKPMAMLCVKSHPKPDIIEGRVAEHMLQILDGDGEEDSDEEMYEGEGGLDNHEDNGLCGAITPIFSRGYSMDIQIQLAEFHGCKWEVWLFL</sequence>
<evidence type="ECO:0000313" key="1">
    <source>
        <dbReference type="EMBL" id="WMV10404.1"/>
    </source>
</evidence>
<accession>A0AAF0T9Z8</accession>
<reference evidence="1" key="1">
    <citation type="submission" date="2023-08" db="EMBL/GenBank/DDBJ databases">
        <title>A de novo genome assembly of Solanum verrucosum Schlechtendal, a Mexican diploid species geographically isolated from the other diploid A-genome species in potato relatives.</title>
        <authorList>
            <person name="Hosaka K."/>
        </authorList>
    </citation>
    <scope>NUCLEOTIDE SEQUENCE</scope>
    <source>
        <tissue evidence="1">Young leaves</tissue>
    </source>
</reference>
<keyword evidence="2" id="KW-1185">Reference proteome</keyword>
<proteinExistence type="predicted"/>